<dbReference type="SUPFAM" id="SSF52833">
    <property type="entry name" value="Thioredoxin-like"/>
    <property type="match status" value="1"/>
</dbReference>
<feature type="domain" description="GST N-terminal" evidence="1">
    <location>
        <begin position="1"/>
        <end position="80"/>
    </location>
</feature>
<dbReference type="Gene3D" id="1.20.1050.10">
    <property type="match status" value="1"/>
</dbReference>
<accession>A0ABY5GJN3</accession>
<name>A0ABY5GJN3_9GAMM</name>
<protein>
    <submittedName>
        <fullName evidence="2">Glutathione S-transferase family protein</fullName>
    </submittedName>
</protein>
<dbReference type="InterPro" id="IPR036249">
    <property type="entry name" value="Thioredoxin-like_sf"/>
</dbReference>
<keyword evidence="3" id="KW-1185">Reference proteome</keyword>
<dbReference type="InterPro" id="IPR036282">
    <property type="entry name" value="Glutathione-S-Trfase_C_sf"/>
</dbReference>
<evidence type="ECO:0000313" key="3">
    <source>
        <dbReference type="Proteomes" id="UP001057998"/>
    </source>
</evidence>
<dbReference type="Gene3D" id="3.40.30.10">
    <property type="entry name" value="Glutaredoxin"/>
    <property type="match status" value="1"/>
</dbReference>
<gene>
    <name evidence="2" type="ORF">NNL38_21135</name>
</gene>
<proteinExistence type="predicted"/>
<dbReference type="Pfam" id="PF13409">
    <property type="entry name" value="GST_N_2"/>
    <property type="match status" value="1"/>
</dbReference>
<organism evidence="2 3">
    <name type="scientific">Photobacterium atrarenae</name>
    <dbReference type="NCBI Taxonomy" id="865757"/>
    <lineage>
        <taxon>Bacteria</taxon>
        <taxon>Pseudomonadati</taxon>
        <taxon>Pseudomonadota</taxon>
        <taxon>Gammaproteobacteria</taxon>
        <taxon>Vibrionales</taxon>
        <taxon>Vibrionaceae</taxon>
        <taxon>Photobacterium</taxon>
    </lineage>
</organism>
<dbReference type="RefSeq" id="WP_255390843.1">
    <property type="nucleotide sequence ID" value="NZ_CP101509.1"/>
</dbReference>
<dbReference type="InterPro" id="IPR050983">
    <property type="entry name" value="GST_Omega/HSP26"/>
</dbReference>
<dbReference type="PANTHER" id="PTHR43968">
    <property type="match status" value="1"/>
</dbReference>
<dbReference type="PROSITE" id="PS50404">
    <property type="entry name" value="GST_NTER"/>
    <property type="match status" value="1"/>
</dbReference>
<dbReference type="Proteomes" id="UP001057998">
    <property type="component" value="Chromosome 2"/>
</dbReference>
<dbReference type="PANTHER" id="PTHR43968:SF6">
    <property type="entry name" value="GLUTATHIONE S-TRANSFERASE OMEGA"/>
    <property type="match status" value="1"/>
</dbReference>
<sequence>MKLYLNATSPYARAVRITAIEKQLDQPLELVWVDPWQSPEALLAVNPAAKIPVLVTDTGAPITETLNILFYLDQQAPGGLQLLSQLQPHPPSLTLLGFGQALMDAAFQTVIARKHDGNRADQHELAQRRIQAIHRLLAAIDLHLSEHPHQTQPDISICDVVIGVALAYLDFRLSEIPWRSDFPALADWMTQIEARKSFEATRFE</sequence>
<dbReference type="Pfam" id="PF13410">
    <property type="entry name" value="GST_C_2"/>
    <property type="match status" value="1"/>
</dbReference>
<dbReference type="EMBL" id="CP101509">
    <property type="protein sequence ID" value="UTV29525.1"/>
    <property type="molecule type" value="Genomic_DNA"/>
</dbReference>
<dbReference type="SUPFAM" id="SSF47616">
    <property type="entry name" value="GST C-terminal domain-like"/>
    <property type="match status" value="1"/>
</dbReference>
<dbReference type="InterPro" id="IPR004045">
    <property type="entry name" value="Glutathione_S-Trfase_N"/>
</dbReference>
<evidence type="ECO:0000259" key="1">
    <source>
        <dbReference type="PROSITE" id="PS50404"/>
    </source>
</evidence>
<reference evidence="2" key="1">
    <citation type="submission" date="2022-07" db="EMBL/GenBank/DDBJ databases">
        <title>Genome sequencing of Photobacterium atrarenae GJH2-4.</title>
        <authorList>
            <person name="Park S.-J."/>
        </authorList>
    </citation>
    <scope>NUCLEOTIDE SEQUENCE</scope>
    <source>
        <strain evidence="2">GJH2-4</strain>
    </source>
</reference>
<evidence type="ECO:0000313" key="2">
    <source>
        <dbReference type="EMBL" id="UTV29525.1"/>
    </source>
</evidence>